<dbReference type="EMBL" id="CAWUPB010001173">
    <property type="protein sequence ID" value="CAK7347754.1"/>
    <property type="molecule type" value="Genomic_DNA"/>
</dbReference>
<sequence>MESESKAKRGELADSAELTGRAGWGIEKGGIDVVLEGRASWVLKGSSTLFTEIYFTPSNPTSISTTDAVGPHVSIEMNLLLKQKCYRDEVWITLKPTHPAKSLRPDAAAAYVLNPTSPKLAEASVARHNMQLSETMSYRKVTLELDCAMVVTAVSDKERRQQGSALS</sequence>
<protein>
    <submittedName>
        <fullName evidence="1">Uncharacterized protein</fullName>
    </submittedName>
</protein>
<reference evidence="1 2" key="1">
    <citation type="submission" date="2024-01" db="EMBL/GenBank/DDBJ databases">
        <authorList>
            <person name="Waweru B."/>
        </authorList>
    </citation>
    <scope>NUCLEOTIDE SEQUENCE [LARGE SCALE GENOMIC DNA]</scope>
</reference>
<comment type="caution">
    <text evidence="1">The sequence shown here is derived from an EMBL/GenBank/DDBJ whole genome shotgun (WGS) entry which is preliminary data.</text>
</comment>
<dbReference type="AlphaFoldDB" id="A0AAV1S8G5"/>
<keyword evidence="2" id="KW-1185">Reference proteome</keyword>
<accession>A0AAV1S8G5</accession>
<proteinExistence type="predicted"/>
<dbReference type="Proteomes" id="UP001314170">
    <property type="component" value="Unassembled WGS sequence"/>
</dbReference>
<evidence type="ECO:0000313" key="1">
    <source>
        <dbReference type="EMBL" id="CAK7347754.1"/>
    </source>
</evidence>
<gene>
    <name evidence="1" type="ORF">DCAF_LOCUS20442</name>
</gene>
<evidence type="ECO:0000313" key="2">
    <source>
        <dbReference type="Proteomes" id="UP001314170"/>
    </source>
</evidence>
<name>A0AAV1S8G5_9ROSI</name>
<organism evidence="1 2">
    <name type="scientific">Dovyalis caffra</name>
    <dbReference type="NCBI Taxonomy" id="77055"/>
    <lineage>
        <taxon>Eukaryota</taxon>
        <taxon>Viridiplantae</taxon>
        <taxon>Streptophyta</taxon>
        <taxon>Embryophyta</taxon>
        <taxon>Tracheophyta</taxon>
        <taxon>Spermatophyta</taxon>
        <taxon>Magnoliopsida</taxon>
        <taxon>eudicotyledons</taxon>
        <taxon>Gunneridae</taxon>
        <taxon>Pentapetalae</taxon>
        <taxon>rosids</taxon>
        <taxon>fabids</taxon>
        <taxon>Malpighiales</taxon>
        <taxon>Salicaceae</taxon>
        <taxon>Flacourtieae</taxon>
        <taxon>Dovyalis</taxon>
    </lineage>
</organism>